<dbReference type="InterPro" id="IPR014018">
    <property type="entry name" value="SecA_motor_DEAD"/>
</dbReference>
<dbReference type="PANTHER" id="PTHR30612">
    <property type="entry name" value="SECA INNER MEMBRANE COMPONENT OF SEC PROTEIN SECRETION SYSTEM"/>
    <property type="match status" value="1"/>
</dbReference>
<dbReference type="AlphaFoldDB" id="A0A0D2MJT3"/>
<dbReference type="RefSeq" id="XP_013899911.1">
    <property type="nucleotide sequence ID" value="XM_014044457.1"/>
</dbReference>
<name>A0A0D2MJT3_9CHLO</name>
<gene>
    <name evidence="6" type="ORF">MNEG_7074</name>
</gene>
<dbReference type="OrthoDB" id="27934at2759"/>
<dbReference type="GO" id="GO:0006605">
    <property type="term" value="P:protein targeting"/>
    <property type="evidence" value="ECO:0007669"/>
    <property type="project" value="InterPro"/>
</dbReference>
<reference evidence="6 7" key="1">
    <citation type="journal article" date="2013" name="BMC Genomics">
        <title>Reconstruction of the lipid metabolism for the microalga Monoraphidium neglectum from its genome sequence reveals characteristics suitable for biofuel production.</title>
        <authorList>
            <person name="Bogen C."/>
            <person name="Al-Dilaimi A."/>
            <person name="Albersmeier A."/>
            <person name="Wichmann J."/>
            <person name="Grundmann M."/>
            <person name="Rupp O."/>
            <person name="Lauersen K.J."/>
            <person name="Blifernez-Klassen O."/>
            <person name="Kalinowski J."/>
            <person name="Goesmann A."/>
            <person name="Mussgnug J.H."/>
            <person name="Kruse O."/>
        </authorList>
    </citation>
    <scope>NUCLEOTIDE SEQUENCE [LARGE SCALE GENOMIC DNA]</scope>
    <source>
        <strain evidence="6 7">SAG 48.87</strain>
    </source>
</reference>
<dbReference type="InterPro" id="IPR027417">
    <property type="entry name" value="P-loop_NTPase"/>
</dbReference>
<keyword evidence="7" id="KW-1185">Reference proteome</keyword>
<evidence type="ECO:0000256" key="4">
    <source>
        <dbReference type="ARBA" id="ARBA00034043"/>
    </source>
</evidence>
<comment type="catalytic activity">
    <reaction evidence="4">
        <text>ATP + H2O + chloroplast-proteinSide 1 = ADP + phosphate + chloroplast-proteinSide 2.</text>
        <dbReference type="EC" id="7.4.2.4"/>
    </reaction>
</comment>
<dbReference type="EMBL" id="KK101437">
    <property type="protein sequence ID" value="KIZ00892.1"/>
    <property type="molecule type" value="Genomic_DNA"/>
</dbReference>
<keyword evidence="2" id="KW-0653">Protein transport</keyword>
<keyword evidence="2" id="KW-0813">Transport</keyword>
<dbReference type="KEGG" id="mng:MNEG_7074"/>
<evidence type="ECO:0000256" key="3">
    <source>
        <dbReference type="ARBA" id="ARBA00023010"/>
    </source>
</evidence>
<dbReference type="InterPro" id="IPR011115">
    <property type="entry name" value="SecA_DEAD"/>
</dbReference>
<sequence length="338" mass="34739">MQVAARLTPAAIGARDQGCGLGCARRPHVACRTAGGGSNSPPTSPVMSPLGSLDGAAVVAPTPAPSGSGSGAGGGAAAVPEVALPRHWQEQLEKAPLGRRRARPAAARIANTSRSALAPPRCAAACTLSPGAPASPPVAFVPLNACTVVVTYVRQVARINALEPAMRALSDDELAATTGRLRARLADGATLDDLLPEAFAAVREASRRVLGMRHFDSQLVGGMVLHEGQVAEMGTGEGKTLVAVLAAYLNALPERGDPTRSGGVHVVTVNDYLAARDAEWMGRAYRFLGLTVGAVQSEMGVAAARAAYSCDVTYVTGQQLCFNYLNDHTARSTGELDG</sequence>
<evidence type="ECO:0000313" key="7">
    <source>
        <dbReference type="Proteomes" id="UP000054498"/>
    </source>
</evidence>
<dbReference type="Pfam" id="PF07517">
    <property type="entry name" value="SecA_DEAD"/>
    <property type="match status" value="1"/>
</dbReference>
<dbReference type="GO" id="GO:0006886">
    <property type="term" value="P:intracellular protein transport"/>
    <property type="evidence" value="ECO:0007669"/>
    <property type="project" value="InterPro"/>
</dbReference>
<dbReference type="GeneID" id="25739950"/>
<dbReference type="EC" id="7.4.2.4" evidence="1"/>
<dbReference type="InterPro" id="IPR000185">
    <property type="entry name" value="SecA"/>
</dbReference>
<dbReference type="GO" id="GO:0005524">
    <property type="term" value="F:ATP binding"/>
    <property type="evidence" value="ECO:0007669"/>
    <property type="project" value="InterPro"/>
</dbReference>
<dbReference type="SMART" id="SM00957">
    <property type="entry name" value="SecA_DEAD"/>
    <property type="match status" value="1"/>
</dbReference>
<dbReference type="PROSITE" id="PS51196">
    <property type="entry name" value="SECA_MOTOR_DEAD"/>
    <property type="match status" value="1"/>
</dbReference>
<feature type="domain" description="SecA family profile" evidence="5">
    <location>
        <begin position="134"/>
        <end position="338"/>
    </location>
</feature>
<evidence type="ECO:0000256" key="2">
    <source>
        <dbReference type="ARBA" id="ARBA00022927"/>
    </source>
</evidence>
<dbReference type="PRINTS" id="PR00906">
    <property type="entry name" value="SECA"/>
</dbReference>
<evidence type="ECO:0000256" key="1">
    <source>
        <dbReference type="ARBA" id="ARBA00012047"/>
    </source>
</evidence>
<keyword evidence="3" id="KW-0811">Translocation</keyword>
<dbReference type="STRING" id="145388.A0A0D2MJT3"/>
<dbReference type="Gene3D" id="3.40.50.300">
    <property type="entry name" value="P-loop containing nucleotide triphosphate hydrolases"/>
    <property type="match status" value="1"/>
</dbReference>
<evidence type="ECO:0000313" key="6">
    <source>
        <dbReference type="EMBL" id="KIZ00892.1"/>
    </source>
</evidence>
<organism evidence="6 7">
    <name type="scientific">Monoraphidium neglectum</name>
    <dbReference type="NCBI Taxonomy" id="145388"/>
    <lineage>
        <taxon>Eukaryota</taxon>
        <taxon>Viridiplantae</taxon>
        <taxon>Chlorophyta</taxon>
        <taxon>core chlorophytes</taxon>
        <taxon>Chlorophyceae</taxon>
        <taxon>CS clade</taxon>
        <taxon>Sphaeropleales</taxon>
        <taxon>Selenastraceae</taxon>
        <taxon>Monoraphidium</taxon>
    </lineage>
</organism>
<dbReference type="GO" id="GO:0017038">
    <property type="term" value="P:protein import"/>
    <property type="evidence" value="ECO:0007669"/>
    <property type="project" value="InterPro"/>
</dbReference>
<protein>
    <recommendedName>
        <fullName evidence="1">chloroplast protein-transporting ATPase</fullName>
        <ecNumber evidence="1">7.4.2.4</ecNumber>
    </recommendedName>
</protein>
<accession>A0A0D2MJT3</accession>
<dbReference type="CDD" id="cd17928">
    <property type="entry name" value="DEXDc_SecA"/>
    <property type="match status" value="1"/>
</dbReference>
<proteinExistence type="predicted"/>
<dbReference type="PANTHER" id="PTHR30612:SF11">
    <property type="entry name" value="PROTEIN TRANSLOCASE SUBUNIT SECA2, CHLOROPLASTIC"/>
    <property type="match status" value="1"/>
</dbReference>
<dbReference type="GO" id="GO:0009941">
    <property type="term" value="C:chloroplast envelope"/>
    <property type="evidence" value="ECO:0007669"/>
    <property type="project" value="TreeGrafter"/>
</dbReference>
<dbReference type="GO" id="GO:0016464">
    <property type="term" value="F:chloroplast protein-transporting ATPase activity"/>
    <property type="evidence" value="ECO:0007669"/>
    <property type="project" value="UniProtKB-EC"/>
</dbReference>
<dbReference type="GO" id="GO:0016020">
    <property type="term" value="C:membrane"/>
    <property type="evidence" value="ECO:0007669"/>
    <property type="project" value="InterPro"/>
</dbReference>
<evidence type="ECO:0000259" key="5">
    <source>
        <dbReference type="PROSITE" id="PS51196"/>
    </source>
</evidence>
<dbReference type="Proteomes" id="UP000054498">
    <property type="component" value="Unassembled WGS sequence"/>
</dbReference>
<dbReference type="SUPFAM" id="SSF52540">
    <property type="entry name" value="P-loop containing nucleoside triphosphate hydrolases"/>
    <property type="match status" value="1"/>
</dbReference>